<proteinExistence type="predicted"/>
<evidence type="ECO:0000259" key="1">
    <source>
        <dbReference type="Pfam" id="PF04965"/>
    </source>
</evidence>
<dbReference type="eggNOG" id="COG3518">
    <property type="taxonomic scope" value="Bacteria"/>
</dbReference>
<dbReference type="Pfam" id="PF04965">
    <property type="entry name" value="GPW_gp25"/>
    <property type="match status" value="1"/>
</dbReference>
<protein>
    <recommendedName>
        <fullName evidence="1">IraD/Gp25-like domain-containing protein</fullName>
    </recommendedName>
</protein>
<accession>A0A0K0HEG6</accession>
<sequence length="136" mass="15801">MRMPTLSVALFDRLMVERINPHELVRQKLMYLFNSRASADGKTLPTLLTQGMPEWHGLNVGDTRVLNWFCRELRAAILCNEPEIKALRVKVKNVNHQTLALYLEAIIQDVSAPLKMEITYQNGRWRQLLPERTETD</sequence>
<dbReference type="Proteomes" id="UP000000289">
    <property type="component" value="Chromosome"/>
</dbReference>
<dbReference type="KEGG" id="sbg:SBG_2727"/>
<feature type="domain" description="IraD/Gp25-like" evidence="1">
    <location>
        <begin position="22"/>
        <end position="107"/>
    </location>
</feature>
<dbReference type="EMBL" id="FR877557">
    <property type="protein sequence ID" value="CCC31780.1"/>
    <property type="molecule type" value="Genomic_DNA"/>
</dbReference>
<evidence type="ECO:0000313" key="3">
    <source>
        <dbReference type="Proteomes" id="UP000000289"/>
    </source>
</evidence>
<gene>
    <name evidence="2" type="ordered locus">SBG_2727</name>
</gene>
<name>A0A0K0HEG6_SALBC</name>
<dbReference type="GeneID" id="44981736"/>
<organism evidence="2 3">
    <name type="scientific">Salmonella bongori (strain ATCC 43975 / DSM 13772 / NCTC 12419)</name>
    <dbReference type="NCBI Taxonomy" id="218493"/>
    <lineage>
        <taxon>Bacteria</taxon>
        <taxon>Pseudomonadati</taxon>
        <taxon>Pseudomonadota</taxon>
        <taxon>Gammaproteobacteria</taxon>
        <taxon>Enterobacterales</taxon>
        <taxon>Enterobacteriaceae</taxon>
        <taxon>Salmonella</taxon>
    </lineage>
</organism>
<dbReference type="RefSeq" id="WP_001242766.1">
    <property type="nucleotide sequence ID" value="NC_015761.1"/>
</dbReference>
<reference evidence="2 3" key="1">
    <citation type="journal article" date="2011" name="PLoS Pathog.">
        <title>Salmonella bongori provides insights into the evolution of the Salmonellae.</title>
        <authorList>
            <person name="Fookes M."/>
            <person name="Schroeder G.N."/>
            <person name="Langridge G.C."/>
            <person name="Blondel C.J."/>
            <person name="Mammina C."/>
            <person name="Connor T.R."/>
            <person name="Seth-Smith H."/>
            <person name="Vernikos G.S."/>
            <person name="Robinson K.S."/>
            <person name="Sanders M."/>
            <person name="Petty N.K."/>
            <person name="Kingsley R.A."/>
            <person name="Baumler A.J."/>
            <person name="Nuccio S.P."/>
            <person name="Contreras I."/>
            <person name="Santiviago C.A."/>
            <person name="Maskell D."/>
            <person name="Barrow P."/>
            <person name="Humphrey T."/>
            <person name="Nastasi A."/>
            <person name="Roberts M."/>
            <person name="Frankel G."/>
            <person name="Parkhill J."/>
            <person name="Dougan G."/>
            <person name="Thomson N.R."/>
        </authorList>
    </citation>
    <scope>NUCLEOTIDE SEQUENCE [LARGE SCALE GENOMIC DNA]</scope>
    <source>
        <strain evidence="3">ATCC 43975 / DSM 13772 / NCTC 12419</strain>
    </source>
</reference>
<evidence type="ECO:0000313" key="2">
    <source>
        <dbReference type="EMBL" id="CCC31780.1"/>
    </source>
</evidence>
<dbReference type="AlphaFoldDB" id="A0A0K0HEG6"/>
<dbReference type="InterPro" id="IPR007048">
    <property type="entry name" value="IraD/Gp25-like"/>
</dbReference>